<dbReference type="FunFam" id="3.30.300.30:FF:000005">
    <property type="entry name" value="Acyl-coenzyme A synthetase ACSM5, mitochondrial"/>
    <property type="match status" value="1"/>
</dbReference>
<dbReference type="GO" id="GO:0016405">
    <property type="term" value="F:CoA-ligase activity"/>
    <property type="evidence" value="ECO:0007669"/>
    <property type="project" value="UniProtKB-ARBA"/>
</dbReference>
<evidence type="ECO:0000313" key="7">
    <source>
        <dbReference type="EMBL" id="HIY97707.1"/>
    </source>
</evidence>
<reference evidence="7" key="1">
    <citation type="journal article" date="2021" name="PeerJ">
        <title>Extensive microbial diversity within the chicken gut microbiome revealed by metagenomics and culture.</title>
        <authorList>
            <person name="Gilroy R."/>
            <person name="Ravi A."/>
            <person name="Getino M."/>
            <person name="Pursley I."/>
            <person name="Horton D.L."/>
            <person name="Alikhan N.F."/>
            <person name="Baker D."/>
            <person name="Gharbi K."/>
            <person name="Hall N."/>
            <person name="Watson M."/>
            <person name="Adriaenssens E.M."/>
            <person name="Foster-Nyarko E."/>
            <person name="Jarju S."/>
            <person name="Secka A."/>
            <person name="Antonio M."/>
            <person name="Oren A."/>
            <person name="Chaudhuri R.R."/>
            <person name="La Ragione R."/>
            <person name="Hildebrand F."/>
            <person name="Pallen M.J."/>
        </authorList>
    </citation>
    <scope>NUCLEOTIDE SEQUENCE</scope>
    <source>
        <strain evidence="7">1345</strain>
    </source>
</reference>
<dbReference type="GO" id="GO:0006633">
    <property type="term" value="P:fatty acid biosynthetic process"/>
    <property type="evidence" value="ECO:0007669"/>
    <property type="project" value="TreeGrafter"/>
</dbReference>
<feature type="domain" description="AMP-binding enzyme C-terminal" evidence="6">
    <location>
        <begin position="462"/>
        <end position="542"/>
    </location>
</feature>
<evidence type="ECO:0000256" key="4">
    <source>
        <dbReference type="ARBA" id="ARBA00022840"/>
    </source>
</evidence>
<dbReference type="PROSITE" id="PS00455">
    <property type="entry name" value="AMP_BINDING"/>
    <property type="match status" value="1"/>
</dbReference>
<dbReference type="PANTHER" id="PTHR43605:SF10">
    <property type="entry name" value="ACYL-COA SYNTHETASE MEDIUM CHAIN FAMILY MEMBER 3"/>
    <property type="match status" value="1"/>
</dbReference>
<protein>
    <submittedName>
        <fullName evidence="7">AMP-binding protein</fullName>
    </submittedName>
</protein>
<accession>A0A9D1ZWV7</accession>
<organism evidence="7 8">
    <name type="scientific">Candidatus Borkfalkia excrementigallinarum</name>
    <dbReference type="NCBI Taxonomy" id="2838506"/>
    <lineage>
        <taxon>Bacteria</taxon>
        <taxon>Bacillati</taxon>
        <taxon>Bacillota</taxon>
        <taxon>Clostridia</taxon>
        <taxon>Christensenellales</taxon>
        <taxon>Christensenellaceae</taxon>
        <taxon>Candidatus Borkfalkia</taxon>
    </lineage>
</organism>
<evidence type="ECO:0000256" key="3">
    <source>
        <dbReference type="ARBA" id="ARBA00022741"/>
    </source>
</evidence>
<evidence type="ECO:0000259" key="6">
    <source>
        <dbReference type="Pfam" id="PF13193"/>
    </source>
</evidence>
<dbReference type="AlphaFoldDB" id="A0A9D1ZWV7"/>
<evidence type="ECO:0000256" key="2">
    <source>
        <dbReference type="ARBA" id="ARBA00022598"/>
    </source>
</evidence>
<reference evidence="7" key="2">
    <citation type="submission" date="2021-04" db="EMBL/GenBank/DDBJ databases">
        <authorList>
            <person name="Gilroy R."/>
        </authorList>
    </citation>
    <scope>NUCLEOTIDE SEQUENCE</scope>
    <source>
        <strain evidence="7">1345</strain>
    </source>
</reference>
<keyword evidence="2" id="KW-0436">Ligase</keyword>
<dbReference type="GO" id="GO:0004321">
    <property type="term" value="F:fatty-acyl-CoA synthase activity"/>
    <property type="evidence" value="ECO:0007669"/>
    <property type="project" value="TreeGrafter"/>
</dbReference>
<dbReference type="PANTHER" id="PTHR43605">
    <property type="entry name" value="ACYL-COENZYME A SYNTHETASE"/>
    <property type="match status" value="1"/>
</dbReference>
<feature type="domain" description="AMP-dependent synthetase/ligase" evidence="5">
    <location>
        <begin position="40"/>
        <end position="412"/>
    </location>
</feature>
<gene>
    <name evidence="7" type="ORF">H9729_08450</name>
</gene>
<dbReference type="GO" id="GO:0006637">
    <property type="term" value="P:acyl-CoA metabolic process"/>
    <property type="evidence" value="ECO:0007669"/>
    <property type="project" value="TreeGrafter"/>
</dbReference>
<dbReference type="InterPro" id="IPR045851">
    <property type="entry name" value="AMP-bd_C_sf"/>
</dbReference>
<name>A0A9D1ZWV7_9FIRM</name>
<evidence type="ECO:0000313" key="8">
    <source>
        <dbReference type="Proteomes" id="UP000886750"/>
    </source>
</evidence>
<sequence>MNLLSRFTNATKFRDYDDFYNNFRLNVPADFNYAYDVVDEYARLEPAKRALVWCDDMGGERIFSFADIKRLSDKCANFFLRIGIGKGDRVLVILQRRYEYWITLMALSKLGAIGIPATHMLMEKDIVYRMEKAGVKAVIAVNEDELCENIRKAAKKVACVQTLITVGKREGFLDFTEETEKSGEMLEIPYKAQRSERDILLIYFTSGTTGMPKMVCLSQRYTLGHIITAKYWLNCMDDGLHFTLAETGWAKASWGKLFGQWLCGSAIFVYDFHGKFEPSDLLEHIEKYKITTFCAPPTVYRFMIKTDLSKYDLSSVKYMMTAGEALNPEIYRQIMLKTGHKIYEGFGQTETTVVCGTFSDYVDIRPGSMGRPSPLYYVQLLNDEDRPVEEGETGEICIRLREPQQGLFDGYYNDDALTATVMHDGYYHLGDLAYRDSDGYYWFVGRKDDIIKSSGYRIGPFEVESALMEHPAVLECAITGVPDTEGVRGQLVKATIVLAKGFAASDALVKELQNHVKKTTAPYKYPRVIEFVEELPKTISGKIRRVEIRENDSEGSETN</sequence>
<dbReference type="SUPFAM" id="SSF56801">
    <property type="entry name" value="Acetyl-CoA synthetase-like"/>
    <property type="match status" value="1"/>
</dbReference>
<dbReference type="Proteomes" id="UP000886750">
    <property type="component" value="Unassembled WGS sequence"/>
</dbReference>
<evidence type="ECO:0000259" key="5">
    <source>
        <dbReference type="Pfam" id="PF00501"/>
    </source>
</evidence>
<dbReference type="GO" id="GO:0015645">
    <property type="term" value="F:fatty acid ligase activity"/>
    <property type="evidence" value="ECO:0007669"/>
    <property type="project" value="TreeGrafter"/>
</dbReference>
<keyword evidence="3" id="KW-0547">Nucleotide-binding</keyword>
<keyword evidence="4" id="KW-0067">ATP-binding</keyword>
<dbReference type="Gene3D" id="3.30.300.30">
    <property type="match status" value="1"/>
</dbReference>
<dbReference type="InterPro" id="IPR051087">
    <property type="entry name" value="Mitochondrial_ACSM"/>
</dbReference>
<dbReference type="Gene3D" id="3.40.50.12780">
    <property type="entry name" value="N-terminal domain of ligase-like"/>
    <property type="match status" value="1"/>
</dbReference>
<dbReference type="InterPro" id="IPR000873">
    <property type="entry name" value="AMP-dep_synth/lig_dom"/>
</dbReference>
<comment type="caution">
    <text evidence="7">The sequence shown here is derived from an EMBL/GenBank/DDBJ whole genome shotgun (WGS) entry which is preliminary data.</text>
</comment>
<dbReference type="GO" id="GO:0005524">
    <property type="term" value="F:ATP binding"/>
    <property type="evidence" value="ECO:0007669"/>
    <property type="project" value="UniProtKB-KW"/>
</dbReference>
<evidence type="ECO:0000256" key="1">
    <source>
        <dbReference type="ARBA" id="ARBA00006432"/>
    </source>
</evidence>
<dbReference type="InterPro" id="IPR042099">
    <property type="entry name" value="ANL_N_sf"/>
</dbReference>
<comment type="similarity">
    <text evidence="1">Belongs to the ATP-dependent AMP-binding enzyme family.</text>
</comment>
<dbReference type="InterPro" id="IPR025110">
    <property type="entry name" value="AMP-bd_C"/>
</dbReference>
<dbReference type="InterPro" id="IPR020845">
    <property type="entry name" value="AMP-binding_CS"/>
</dbReference>
<dbReference type="Pfam" id="PF00501">
    <property type="entry name" value="AMP-binding"/>
    <property type="match status" value="1"/>
</dbReference>
<proteinExistence type="inferred from homology"/>
<dbReference type="EMBL" id="DXCQ01000074">
    <property type="protein sequence ID" value="HIY97707.1"/>
    <property type="molecule type" value="Genomic_DNA"/>
</dbReference>
<dbReference type="Pfam" id="PF13193">
    <property type="entry name" value="AMP-binding_C"/>
    <property type="match status" value="1"/>
</dbReference>